<sequence length="236" mass="26534">MGLVKFHNLAQPGCIRVPCLLLVLSPVRSVTDYKNGGPQCNVHGTTTIDRQCSFVCKEIWKRRADTHFLTCYDPLACFTEFWESKQLRDEPEVHSSVVETLQQNCSFNRYQQFSLEQLESNVAFGGEALCKEKEFEVVDFVSGHPSAFLGGEGNCLVYSQAEEAATACQKDKELNDRLYCVLGIGDIPAKPALSDLCDFAPSEDYKFALFYNCVPCEPQSFNRDTQLRSNITCVRP</sequence>
<dbReference type="RefSeq" id="XP_037878434.1">
    <property type="nucleotide sequence ID" value="XM_038022580.1"/>
</dbReference>
<evidence type="ECO:0000256" key="1">
    <source>
        <dbReference type="SAM" id="SignalP"/>
    </source>
</evidence>
<accession>U6KDN2</accession>
<reference evidence="2" key="2">
    <citation type="submission" date="2013-10" db="EMBL/GenBank/DDBJ databases">
        <authorList>
            <person name="Aslett M."/>
        </authorList>
    </citation>
    <scope>NUCLEOTIDE SEQUENCE [LARGE SCALE GENOMIC DNA]</scope>
    <source>
        <strain evidence="2">Houghton</strain>
    </source>
</reference>
<dbReference type="EMBL" id="HG735582">
    <property type="protein sequence ID" value="CDJ36145.1"/>
    <property type="molecule type" value="Genomic_DNA"/>
</dbReference>
<evidence type="ECO:0000313" key="2">
    <source>
        <dbReference type="EMBL" id="CDJ36145.1"/>
    </source>
</evidence>
<gene>
    <name evidence="2" type="ORF">EMH_0008770</name>
</gene>
<name>U6KDN2_9EIME</name>
<feature type="chain" id="PRO_5004671491" evidence="1">
    <location>
        <begin position="30"/>
        <end position="236"/>
    </location>
</feature>
<dbReference type="Proteomes" id="UP000030744">
    <property type="component" value="Unassembled WGS sequence"/>
</dbReference>
<organism evidence="2 3">
    <name type="scientific">Eimeria mitis</name>
    <dbReference type="NCBI Taxonomy" id="44415"/>
    <lineage>
        <taxon>Eukaryota</taxon>
        <taxon>Sar</taxon>
        <taxon>Alveolata</taxon>
        <taxon>Apicomplexa</taxon>
        <taxon>Conoidasida</taxon>
        <taxon>Coccidia</taxon>
        <taxon>Eucoccidiorida</taxon>
        <taxon>Eimeriorina</taxon>
        <taxon>Eimeriidae</taxon>
        <taxon>Eimeria</taxon>
    </lineage>
</organism>
<keyword evidence="3" id="KW-1185">Reference proteome</keyword>
<keyword evidence="1" id="KW-0732">Signal</keyword>
<dbReference type="OrthoDB" id="10509276at2759"/>
<dbReference type="AlphaFoldDB" id="U6KDN2"/>
<evidence type="ECO:0000313" key="3">
    <source>
        <dbReference type="Proteomes" id="UP000030744"/>
    </source>
</evidence>
<reference evidence="2" key="1">
    <citation type="submission" date="2013-10" db="EMBL/GenBank/DDBJ databases">
        <title>Genomic analysis of the causative agents of coccidiosis in chickens.</title>
        <authorList>
            <person name="Reid A.J."/>
            <person name="Blake D."/>
            <person name="Billington K."/>
            <person name="Browne H."/>
            <person name="Dunn M."/>
            <person name="Hung S."/>
            <person name="Kawahara F."/>
            <person name="Miranda-Saavedra D."/>
            <person name="Mourier T."/>
            <person name="Nagra H."/>
            <person name="Otto T.D."/>
            <person name="Rawlings N."/>
            <person name="Sanchez A."/>
            <person name="Sanders M."/>
            <person name="Subramaniam C."/>
            <person name="Tay Y."/>
            <person name="Dear P."/>
            <person name="Doerig C."/>
            <person name="Gruber A."/>
            <person name="Parkinson J."/>
            <person name="Shirley M."/>
            <person name="Wan K.L."/>
            <person name="Berriman M."/>
            <person name="Tomley F."/>
            <person name="Pain A."/>
        </authorList>
    </citation>
    <scope>NUCLEOTIDE SEQUENCE [LARGE SCALE GENOMIC DNA]</scope>
    <source>
        <strain evidence="2">Houghton</strain>
    </source>
</reference>
<dbReference type="VEuPathDB" id="ToxoDB:EMH_0008770"/>
<proteinExistence type="predicted"/>
<feature type="signal peptide" evidence="1">
    <location>
        <begin position="1"/>
        <end position="29"/>
    </location>
</feature>
<dbReference type="GeneID" id="60403771"/>
<protein>
    <submittedName>
        <fullName evidence="2">Uncharacterized protein</fullName>
    </submittedName>
</protein>